<reference evidence="1 2" key="1">
    <citation type="journal article" date="2006" name="J. Virol.">
        <title>Sequence analysis and organization of the Neodiprion abietis nucleopolyhedrovirus genome.</title>
        <authorList>
            <person name="Duffy S.P."/>
            <person name="Young A.M."/>
            <person name="Morin B."/>
            <person name="Lucarotti C.J."/>
            <person name="Koop B.F."/>
            <person name="Levin D.B."/>
        </authorList>
    </citation>
    <scope>NUCLEOTIDE SEQUENCE [LARGE SCALE GENOMIC DNA]</scope>
</reference>
<dbReference type="OrthoDB" id="19212at10239"/>
<organism evidence="1 2">
    <name type="scientific">Neodiprion abietis nucleopolyhedrovirus</name>
    <dbReference type="NCBI Taxonomy" id="204507"/>
    <lineage>
        <taxon>Viruses</taxon>
        <taxon>Viruses incertae sedis</taxon>
        <taxon>Naldaviricetes</taxon>
        <taxon>Lefavirales</taxon>
        <taxon>Baculoviridae</taxon>
        <taxon>Gammabaculovirus</taxon>
        <taxon>Gammabaculovirus neabietis</taxon>
    </lineage>
</organism>
<dbReference type="GeneID" id="4179091"/>
<dbReference type="EMBL" id="DQ317692">
    <property type="protein sequence ID" value="ABC74931.1"/>
    <property type="molecule type" value="Genomic_DNA"/>
</dbReference>
<protein>
    <submittedName>
        <fullName evidence="1">Late expression factor 2</fullName>
    </submittedName>
</protein>
<gene>
    <name evidence="1" type="primary">lef-2</name>
</gene>
<evidence type="ECO:0000313" key="1">
    <source>
        <dbReference type="EMBL" id="ABC74931.1"/>
    </source>
</evidence>
<accession>Q0ZP23</accession>
<dbReference type="RefSeq" id="YP_667905.1">
    <property type="nucleotide sequence ID" value="NC_008252.1"/>
</dbReference>
<dbReference type="GO" id="GO:0019083">
    <property type="term" value="P:viral transcription"/>
    <property type="evidence" value="ECO:0007669"/>
    <property type="project" value="InterPro"/>
</dbReference>
<dbReference type="KEGG" id="vg:4179091"/>
<dbReference type="InterPro" id="IPR004283">
    <property type="entry name" value="Lef-2"/>
</dbReference>
<proteinExistence type="predicted"/>
<keyword evidence="2" id="KW-1185">Reference proteome</keyword>
<name>Q0ZP23_9CBAC</name>
<dbReference type="Proteomes" id="UP000242804">
    <property type="component" value="Segment"/>
</dbReference>
<sequence length="195" mass="23133">MDKCKYVKNLEEYQKAVDDDATCIWIHYTLYPGKLTPLHIMDQTRMFVYVDKIRQLPAFVSKVSPEKVENTDQWTECFDQQQGPPLEIIQKTFKLLPPCVSDALNMIDERPTSERFHRRFILHTYLKHKYSCKIHQNKSCLQNLLSKLYQFDKKCVLQMNKCFDANMKPYNCSKIILHNICPVEIKCHVNNPLSW</sequence>
<evidence type="ECO:0000313" key="2">
    <source>
        <dbReference type="Proteomes" id="UP000242804"/>
    </source>
</evidence>
<dbReference type="Pfam" id="PF03041">
    <property type="entry name" value="Baculo_LEF-2"/>
    <property type="match status" value="1"/>
</dbReference>